<evidence type="ECO:0000313" key="2">
    <source>
        <dbReference type="EMBL" id="GGD80679.1"/>
    </source>
</evidence>
<dbReference type="InterPro" id="IPR001753">
    <property type="entry name" value="Enoyl-CoA_hydra/iso"/>
</dbReference>
<dbReference type="Proteomes" id="UP000612349">
    <property type="component" value="Unassembled WGS sequence"/>
</dbReference>
<reference evidence="2" key="2">
    <citation type="submission" date="2020-09" db="EMBL/GenBank/DDBJ databases">
        <authorList>
            <person name="Sun Q."/>
            <person name="Zhou Y."/>
        </authorList>
    </citation>
    <scope>NUCLEOTIDE SEQUENCE</scope>
    <source>
        <strain evidence="2">CGMCC 1.15360</strain>
    </source>
</reference>
<comment type="caution">
    <text evidence="2">The sequence shown here is derived from an EMBL/GenBank/DDBJ whole genome shotgun (WGS) entry which is preliminary data.</text>
</comment>
<dbReference type="PANTHER" id="PTHR43459:SF3">
    <property type="entry name" value="ENOYL-COA HYDRATASE ECHA15 (ENOYL HYDRASE) (UNSATURATED ACYL-COA HYDRATASE) (CROTONASE)-RELATED"/>
    <property type="match status" value="1"/>
</dbReference>
<dbReference type="EMBL" id="BMIP01000009">
    <property type="protein sequence ID" value="GGD80679.1"/>
    <property type="molecule type" value="Genomic_DNA"/>
</dbReference>
<protein>
    <submittedName>
        <fullName evidence="2">Enoyl-CoA hydratase</fullName>
    </submittedName>
</protein>
<dbReference type="SUPFAM" id="SSF52096">
    <property type="entry name" value="ClpP/crotonase"/>
    <property type="match status" value="1"/>
</dbReference>
<comment type="similarity">
    <text evidence="1">Belongs to the enoyl-CoA hydratase/isomerase family.</text>
</comment>
<sequence length="283" mass="30381">MFGSLGGEPTGAGTGGNALNFDSYSQLVITREGRVLTIAMNRPGLLNAVGHDLHVEMGRVFDEAADDPESDIIVLTGNGRAFSAGGDMEWLGKQIRGERNPFVRELRTIRRIVHSVLDCPKPIIAKVNGDAFGFGASIALVCDVIFAAEHARFADPHVRLGMAAGDGGAFIWPQLIGYAKAKHYLLTGEAIAAPDAESLGLITFCVPAEELDEKVAAYAARLAKGAQSAIRYTKMATNAPLRQLFATAFEIGAAYEGLTLDTEDFREGVTSLIEKRRPEFKGR</sequence>
<evidence type="ECO:0000256" key="1">
    <source>
        <dbReference type="ARBA" id="ARBA00005254"/>
    </source>
</evidence>
<accession>A0A917DZ28</accession>
<name>A0A917DZ28_9SPHN</name>
<dbReference type="PANTHER" id="PTHR43459">
    <property type="entry name" value="ENOYL-COA HYDRATASE"/>
    <property type="match status" value="1"/>
</dbReference>
<dbReference type="Gene3D" id="1.10.12.10">
    <property type="entry name" value="Lyase 2-enoyl-coa Hydratase, Chain A, domain 2"/>
    <property type="match status" value="1"/>
</dbReference>
<proteinExistence type="inferred from homology"/>
<dbReference type="GO" id="GO:0003824">
    <property type="term" value="F:catalytic activity"/>
    <property type="evidence" value="ECO:0007669"/>
    <property type="project" value="UniProtKB-ARBA"/>
</dbReference>
<dbReference type="AlphaFoldDB" id="A0A917DZ28"/>
<dbReference type="CDD" id="cd06558">
    <property type="entry name" value="crotonase-like"/>
    <property type="match status" value="1"/>
</dbReference>
<dbReference type="InterPro" id="IPR029045">
    <property type="entry name" value="ClpP/crotonase-like_dom_sf"/>
</dbReference>
<reference evidence="2" key="1">
    <citation type="journal article" date="2014" name="Int. J. Syst. Evol. Microbiol.">
        <title>Complete genome sequence of Corynebacterium casei LMG S-19264T (=DSM 44701T), isolated from a smear-ripened cheese.</title>
        <authorList>
            <consortium name="US DOE Joint Genome Institute (JGI-PGF)"/>
            <person name="Walter F."/>
            <person name="Albersmeier A."/>
            <person name="Kalinowski J."/>
            <person name="Ruckert C."/>
        </authorList>
    </citation>
    <scope>NUCLEOTIDE SEQUENCE</scope>
    <source>
        <strain evidence="2">CGMCC 1.15360</strain>
    </source>
</reference>
<gene>
    <name evidence="2" type="ORF">GCM10010990_33200</name>
</gene>
<dbReference type="Pfam" id="PF00378">
    <property type="entry name" value="ECH_1"/>
    <property type="match status" value="1"/>
</dbReference>
<evidence type="ECO:0000313" key="3">
    <source>
        <dbReference type="Proteomes" id="UP000612349"/>
    </source>
</evidence>
<dbReference type="InterPro" id="IPR014748">
    <property type="entry name" value="Enoyl-CoA_hydra_C"/>
</dbReference>
<keyword evidence="3" id="KW-1185">Reference proteome</keyword>
<organism evidence="2 3">
    <name type="scientific">Croceicoccus mobilis</name>
    <dbReference type="NCBI Taxonomy" id="1703339"/>
    <lineage>
        <taxon>Bacteria</taxon>
        <taxon>Pseudomonadati</taxon>
        <taxon>Pseudomonadota</taxon>
        <taxon>Alphaproteobacteria</taxon>
        <taxon>Sphingomonadales</taxon>
        <taxon>Erythrobacteraceae</taxon>
        <taxon>Croceicoccus</taxon>
    </lineage>
</organism>
<dbReference type="Gene3D" id="3.90.226.10">
    <property type="entry name" value="2-enoyl-CoA Hydratase, Chain A, domain 1"/>
    <property type="match status" value="1"/>
</dbReference>